<protein>
    <submittedName>
        <fullName evidence="2">Riboflavin synthase subunit beta</fullName>
    </submittedName>
</protein>
<evidence type="ECO:0000256" key="1">
    <source>
        <dbReference type="SAM" id="Phobius"/>
    </source>
</evidence>
<gene>
    <name evidence="2" type="ORF">D7Z94_24060</name>
</gene>
<organism evidence="2 3">
    <name type="scientific">Ulvibacterium marinum</name>
    <dbReference type="NCBI Taxonomy" id="2419782"/>
    <lineage>
        <taxon>Bacteria</taxon>
        <taxon>Pseudomonadati</taxon>
        <taxon>Bacteroidota</taxon>
        <taxon>Flavobacteriia</taxon>
        <taxon>Flavobacteriales</taxon>
        <taxon>Flavobacteriaceae</taxon>
        <taxon>Ulvibacterium</taxon>
    </lineage>
</organism>
<feature type="transmembrane region" description="Helical" evidence="1">
    <location>
        <begin position="71"/>
        <end position="94"/>
    </location>
</feature>
<evidence type="ECO:0000313" key="3">
    <source>
        <dbReference type="Proteomes" id="UP000276603"/>
    </source>
</evidence>
<keyword evidence="1" id="KW-0812">Transmembrane</keyword>
<proteinExistence type="predicted"/>
<evidence type="ECO:0000313" key="2">
    <source>
        <dbReference type="EMBL" id="RKN77035.1"/>
    </source>
</evidence>
<dbReference type="Proteomes" id="UP000276603">
    <property type="component" value="Unassembled WGS sequence"/>
</dbReference>
<dbReference type="AlphaFoldDB" id="A0A3B0BUF4"/>
<keyword evidence="1" id="KW-1133">Transmembrane helix</keyword>
<dbReference type="OrthoDB" id="1139505at2"/>
<keyword evidence="1" id="KW-0472">Membrane</keyword>
<keyword evidence="3" id="KW-1185">Reference proteome</keyword>
<dbReference type="EMBL" id="RBCJ01000006">
    <property type="protein sequence ID" value="RKN77035.1"/>
    <property type="molecule type" value="Genomic_DNA"/>
</dbReference>
<comment type="caution">
    <text evidence="2">The sequence shown here is derived from an EMBL/GenBank/DDBJ whole genome shotgun (WGS) entry which is preliminary data.</text>
</comment>
<accession>A0A3B0BUF4</accession>
<sequence length="96" mass="11404">MGKFTKLRKNKEFGYQPRYYNDKGEGSPFKLENRFDKYRTTVNTPRGLKGKFRSVKEDMQRSGDRHIKTRMAVIIAVLVLIFLYIIDFDLSIFFGR</sequence>
<reference evidence="2 3" key="1">
    <citation type="submission" date="2018-10" db="EMBL/GenBank/DDBJ databases">
        <title>Ulvibacterium marinum gen. nov., sp. nov., a novel marine bacterium of the family Flavobacteriaceae, isolated from a culture of the green alga Ulva prolifera.</title>
        <authorList>
            <person name="Zhang Z."/>
        </authorList>
    </citation>
    <scope>NUCLEOTIDE SEQUENCE [LARGE SCALE GENOMIC DNA]</scope>
    <source>
        <strain evidence="2 3">CCMM003</strain>
    </source>
</reference>
<name>A0A3B0BUF4_9FLAO</name>